<dbReference type="InterPro" id="IPR015517">
    <property type="entry name" value="dCMP_deaminase-rel"/>
</dbReference>
<evidence type="ECO:0000313" key="7">
    <source>
        <dbReference type="Proteomes" id="UP000643279"/>
    </source>
</evidence>
<dbReference type="Gene3D" id="3.40.50.300">
    <property type="entry name" value="P-loop containing nucleotide triphosphate hydrolases"/>
    <property type="match status" value="1"/>
</dbReference>
<feature type="domain" description="CMP/dCMP-type deaminase" evidence="5">
    <location>
        <begin position="232"/>
        <end position="419"/>
    </location>
</feature>
<comment type="similarity">
    <text evidence="1">Belongs to the cytidine and deoxycytidylate deaminase family.</text>
</comment>
<keyword evidence="7" id="KW-1185">Reference proteome</keyword>
<dbReference type="InterPro" id="IPR016193">
    <property type="entry name" value="Cytidine_deaminase-like"/>
</dbReference>
<dbReference type="PANTHER" id="PTHR11086">
    <property type="entry name" value="DEOXYCYTIDYLATE DEAMINASE-RELATED"/>
    <property type="match status" value="1"/>
</dbReference>
<evidence type="ECO:0000256" key="1">
    <source>
        <dbReference type="ARBA" id="ARBA00006576"/>
    </source>
</evidence>
<dbReference type="NCBIfam" id="NF041025">
    <property type="entry name" value="antiphage_deaminase"/>
    <property type="match status" value="1"/>
</dbReference>
<dbReference type="Pfam" id="PF00383">
    <property type="entry name" value="dCMP_cyt_deam_1"/>
    <property type="match status" value="1"/>
</dbReference>
<evidence type="ECO:0000259" key="5">
    <source>
        <dbReference type="PROSITE" id="PS51747"/>
    </source>
</evidence>
<keyword evidence="4" id="KW-0862">Zinc</keyword>
<keyword evidence="2" id="KW-0479">Metal-binding</keyword>
<sequence>MLISDTREQDFEIVIGLVAPIGTDLDQVITSIENNLRVYGYDSTSIRLSKLLRGGTIESSGATEAGISGASYYEDRMNLGDLLRKKFNSGDAVAALAVANIVGTRKNATGSHSQRRRHAWILRTLKHEDEVKLLRTVYGSRFILVGVHQDDSQRALSLKHQVTYADPTVANAAAKVADLMARDEQDAINKLGQRVRETYSMADYFINMNDDPEREIARFASVLFGSPFETPTQDEQAMFHAFAESLRSADPGRQVGAVIADSQGLLLALGCNDVPAAGGSIPWPGSDGDARDFRRGYDFNKQMTNQTMSELLDILAESGALTENLVSLTRENRLAEVLGLGDGKVRKARIMSLIEFGRISHAEMTAITAASKLGTPVDGATLYTTAFPCHMCMRLIVASGIKKVVYVDPYPKSLAFEMYSEALSTIPSDDSRVLIAPFWGASWNIFRQAFLSEGRSRDKDGRFELPKPREQRMKLAPADPLLGAEETERQLLIAVVERLNSKDSPDEN</sequence>
<comment type="caution">
    <text evidence="6">The sequence shown here is derived from an EMBL/GenBank/DDBJ whole genome shotgun (WGS) entry which is preliminary data.</text>
</comment>
<dbReference type="PANTHER" id="PTHR11086:SF18">
    <property type="entry name" value="DEOXYCYTIDYLATE DEAMINASE"/>
    <property type="match status" value="1"/>
</dbReference>
<dbReference type="RefSeq" id="WP_188573108.1">
    <property type="nucleotide sequence ID" value="NZ_BMFW01000027.1"/>
</dbReference>
<dbReference type="PROSITE" id="PS51747">
    <property type="entry name" value="CYT_DCMP_DEAMINASES_2"/>
    <property type="match status" value="1"/>
</dbReference>
<evidence type="ECO:0000313" key="6">
    <source>
        <dbReference type="EMBL" id="GGI00611.1"/>
    </source>
</evidence>
<dbReference type="InterPro" id="IPR027417">
    <property type="entry name" value="P-loop_NTPase"/>
</dbReference>
<evidence type="ECO:0000256" key="2">
    <source>
        <dbReference type="ARBA" id="ARBA00022723"/>
    </source>
</evidence>
<dbReference type="PROSITE" id="PS00903">
    <property type="entry name" value="CYT_DCMP_DEAMINASES_1"/>
    <property type="match status" value="1"/>
</dbReference>
<dbReference type="SUPFAM" id="SSF53927">
    <property type="entry name" value="Cytidine deaminase-like"/>
    <property type="match status" value="1"/>
</dbReference>
<dbReference type="Proteomes" id="UP000643279">
    <property type="component" value="Unassembled WGS sequence"/>
</dbReference>
<accession>A0ABQ2AZY1</accession>
<keyword evidence="3" id="KW-0378">Hydrolase</keyword>
<dbReference type="Gene3D" id="3.40.140.10">
    <property type="entry name" value="Cytidine Deaminase, domain 2"/>
    <property type="match status" value="1"/>
</dbReference>
<dbReference type="InterPro" id="IPR016192">
    <property type="entry name" value="APOBEC/CMP_deaminase_Zn-bd"/>
</dbReference>
<dbReference type="InterPro" id="IPR002125">
    <property type="entry name" value="CMP_dCMP_dom"/>
</dbReference>
<gene>
    <name evidence="6" type="ORF">GCM10007170_38160</name>
</gene>
<dbReference type="EMBL" id="BMFW01000027">
    <property type="protein sequence ID" value="GGI00611.1"/>
    <property type="molecule type" value="Genomic_DNA"/>
</dbReference>
<protein>
    <submittedName>
        <fullName evidence="6">Deoxycytidylate deaminase</fullName>
    </submittedName>
</protein>
<proteinExistence type="inferred from homology"/>
<evidence type="ECO:0000256" key="4">
    <source>
        <dbReference type="ARBA" id="ARBA00022833"/>
    </source>
</evidence>
<evidence type="ECO:0000256" key="3">
    <source>
        <dbReference type="ARBA" id="ARBA00022801"/>
    </source>
</evidence>
<name>A0ABQ2AZY1_9MICC</name>
<reference evidence="7" key="1">
    <citation type="journal article" date="2019" name="Int. J. Syst. Evol. Microbiol.">
        <title>The Global Catalogue of Microorganisms (GCM) 10K type strain sequencing project: providing services to taxonomists for standard genome sequencing and annotation.</title>
        <authorList>
            <consortium name="The Broad Institute Genomics Platform"/>
            <consortium name="The Broad Institute Genome Sequencing Center for Infectious Disease"/>
            <person name="Wu L."/>
            <person name="Ma J."/>
        </authorList>
    </citation>
    <scope>NUCLEOTIDE SEQUENCE [LARGE SCALE GENOMIC DNA]</scope>
    <source>
        <strain evidence="7">CGMCC 1.12778</strain>
    </source>
</reference>
<organism evidence="6 7">
    <name type="scientific">Arthrobacter liuii</name>
    <dbReference type="NCBI Taxonomy" id="1476996"/>
    <lineage>
        <taxon>Bacteria</taxon>
        <taxon>Bacillati</taxon>
        <taxon>Actinomycetota</taxon>
        <taxon>Actinomycetes</taxon>
        <taxon>Micrococcales</taxon>
        <taxon>Micrococcaceae</taxon>
        <taxon>Arthrobacter</taxon>
    </lineage>
</organism>